<feature type="compositionally biased region" description="Polar residues" evidence="1">
    <location>
        <begin position="222"/>
        <end position="234"/>
    </location>
</feature>
<dbReference type="EMBL" id="AMGX01000011">
    <property type="protein sequence ID" value="EXJ69327.1"/>
    <property type="molecule type" value="Genomic_DNA"/>
</dbReference>
<accession>W9WMG0</accession>
<reference evidence="2 3" key="1">
    <citation type="submission" date="2013-03" db="EMBL/GenBank/DDBJ databases">
        <title>The Genome Sequence of Cladophialophora psammophila CBS 110553.</title>
        <authorList>
            <consortium name="The Broad Institute Genomics Platform"/>
            <person name="Cuomo C."/>
            <person name="de Hoog S."/>
            <person name="Gorbushina A."/>
            <person name="Walker B."/>
            <person name="Young S.K."/>
            <person name="Zeng Q."/>
            <person name="Gargeya S."/>
            <person name="Fitzgerald M."/>
            <person name="Haas B."/>
            <person name="Abouelleil A."/>
            <person name="Allen A.W."/>
            <person name="Alvarado L."/>
            <person name="Arachchi H.M."/>
            <person name="Berlin A.M."/>
            <person name="Chapman S.B."/>
            <person name="Gainer-Dewar J."/>
            <person name="Goldberg J."/>
            <person name="Griggs A."/>
            <person name="Gujja S."/>
            <person name="Hansen M."/>
            <person name="Howarth C."/>
            <person name="Imamovic A."/>
            <person name="Ireland A."/>
            <person name="Larimer J."/>
            <person name="McCowan C."/>
            <person name="Murphy C."/>
            <person name="Pearson M."/>
            <person name="Poon T.W."/>
            <person name="Priest M."/>
            <person name="Roberts A."/>
            <person name="Saif S."/>
            <person name="Shea T."/>
            <person name="Sisk P."/>
            <person name="Sykes S."/>
            <person name="Wortman J."/>
            <person name="Nusbaum C."/>
            <person name="Birren B."/>
        </authorList>
    </citation>
    <scope>NUCLEOTIDE SEQUENCE [LARGE SCALE GENOMIC DNA]</scope>
    <source>
        <strain evidence="2 3">CBS 110553</strain>
    </source>
</reference>
<feature type="region of interest" description="Disordered" evidence="1">
    <location>
        <begin position="186"/>
        <end position="254"/>
    </location>
</feature>
<keyword evidence="3" id="KW-1185">Reference proteome</keyword>
<comment type="caution">
    <text evidence="2">The sequence shown here is derived from an EMBL/GenBank/DDBJ whole genome shotgun (WGS) entry which is preliminary data.</text>
</comment>
<evidence type="ECO:0000313" key="2">
    <source>
        <dbReference type="EMBL" id="EXJ69327.1"/>
    </source>
</evidence>
<organism evidence="2 3">
    <name type="scientific">Cladophialophora psammophila CBS 110553</name>
    <dbReference type="NCBI Taxonomy" id="1182543"/>
    <lineage>
        <taxon>Eukaryota</taxon>
        <taxon>Fungi</taxon>
        <taxon>Dikarya</taxon>
        <taxon>Ascomycota</taxon>
        <taxon>Pezizomycotina</taxon>
        <taxon>Eurotiomycetes</taxon>
        <taxon>Chaetothyriomycetidae</taxon>
        <taxon>Chaetothyriales</taxon>
        <taxon>Herpotrichiellaceae</taxon>
        <taxon>Cladophialophora</taxon>
    </lineage>
</organism>
<dbReference type="Proteomes" id="UP000019471">
    <property type="component" value="Unassembled WGS sequence"/>
</dbReference>
<sequence length="294" mass="33084">MLTWTKEEDVRGALIEIDLRQMFGREREIKECGRLAGNKEVEFDRHADLLCLTRPIWMPEKRVYLLNSSETLRVEQSHSLLPIAIGSKLFVLPEYFIHNAPPSGEIRSRLNNVFNHEISEERKTEIFGLAVNIPESFRRALRVNAREDDLVEPIIQALERMNKDNVLAVRRKADFVATLKPDFQPNAPGLGLRRHANGEADGAVDQPGKRQKASDGLPLPQVKSSSLALATTPSKGKPPCTLKTSRPDMTIGLDDSTIHNSLWKRRASKSKASDFLEALQDDGHTSLRPPRRAT</sequence>
<dbReference type="AlphaFoldDB" id="W9WMG0"/>
<dbReference type="GeneID" id="19192069"/>
<protein>
    <submittedName>
        <fullName evidence="2">Uncharacterized protein</fullName>
    </submittedName>
</protein>
<dbReference type="OrthoDB" id="4120862at2759"/>
<evidence type="ECO:0000256" key="1">
    <source>
        <dbReference type="SAM" id="MobiDB-lite"/>
    </source>
</evidence>
<dbReference type="RefSeq" id="XP_007746142.1">
    <property type="nucleotide sequence ID" value="XM_007747952.1"/>
</dbReference>
<gene>
    <name evidence="2" type="ORF">A1O5_07363</name>
</gene>
<proteinExistence type="predicted"/>
<name>W9WMG0_9EURO</name>
<dbReference type="HOGENOM" id="CLU_946665_0_0_1"/>
<evidence type="ECO:0000313" key="3">
    <source>
        <dbReference type="Proteomes" id="UP000019471"/>
    </source>
</evidence>